<protein>
    <submittedName>
        <fullName evidence="3">UDP-glucose 4-epimerase</fullName>
        <ecNumber evidence="3">5.1.3.2</ecNumber>
    </submittedName>
</protein>
<dbReference type="Gene3D" id="3.40.50.720">
    <property type="entry name" value="NAD(P)-binding Rossmann-like Domain"/>
    <property type="match status" value="1"/>
</dbReference>
<accession>A0A6J4MFK3</accession>
<evidence type="ECO:0000313" key="3">
    <source>
        <dbReference type="EMBL" id="CAA9358265.1"/>
    </source>
</evidence>
<keyword evidence="3" id="KW-0413">Isomerase</keyword>
<name>A0A6J4MFK3_9BACT</name>
<sequence>MTRSRGGATGRPTLITGGAGFVGANLAHRLLGAGRRVRVLDNLSRPGVERNLQWLRDTHGASLEVEIVDVRDAGAVRRAVRDAASVFHFAAQVAVTTSLVDPIEDFDVNARGTLNVLEAVRALAEPPPLVFTSTNKVYGNLEDLALGLSGGRYALLDDAARAHGVSEARPLRFHSPYGCSKGAADQYVLDYAHSYGLQAVVFRMSCIYGPRQFGNEDQGWVAHFLIRALEERPIVLYGDGMQVRDVLFVDDLVDAFLLAESNAAALAGRAFNIGGGPANTSSLLEVVALIGELHGTRPDVRFDAWRTGDQRYYVSDTRAFEAATGWTPRHGVREGIEQLYAWLVNERAGRRVAAAASAGARELRS</sequence>
<dbReference type="GO" id="GO:0003978">
    <property type="term" value="F:UDP-glucose 4-epimerase activity"/>
    <property type="evidence" value="ECO:0007669"/>
    <property type="project" value="UniProtKB-EC"/>
</dbReference>
<dbReference type="InterPro" id="IPR001509">
    <property type="entry name" value="Epimerase_deHydtase"/>
</dbReference>
<dbReference type="PANTHER" id="PTHR43000">
    <property type="entry name" value="DTDP-D-GLUCOSE 4,6-DEHYDRATASE-RELATED"/>
    <property type="match status" value="1"/>
</dbReference>
<dbReference type="EC" id="5.1.3.2" evidence="3"/>
<comment type="similarity">
    <text evidence="1">Belongs to the NAD(P)-dependent epimerase/dehydratase family.</text>
</comment>
<dbReference type="SUPFAM" id="SSF51735">
    <property type="entry name" value="NAD(P)-binding Rossmann-fold domains"/>
    <property type="match status" value="1"/>
</dbReference>
<organism evidence="3">
    <name type="scientific">uncultured Gemmatimonadaceae bacterium</name>
    <dbReference type="NCBI Taxonomy" id="246130"/>
    <lineage>
        <taxon>Bacteria</taxon>
        <taxon>Pseudomonadati</taxon>
        <taxon>Gemmatimonadota</taxon>
        <taxon>Gemmatimonadia</taxon>
        <taxon>Gemmatimonadales</taxon>
        <taxon>Gemmatimonadaceae</taxon>
        <taxon>environmental samples</taxon>
    </lineage>
</organism>
<evidence type="ECO:0000259" key="2">
    <source>
        <dbReference type="Pfam" id="PF01370"/>
    </source>
</evidence>
<dbReference type="Pfam" id="PF01370">
    <property type="entry name" value="Epimerase"/>
    <property type="match status" value="1"/>
</dbReference>
<proteinExistence type="inferred from homology"/>
<dbReference type="InterPro" id="IPR036291">
    <property type="entry name" value="NAD(P)-bd_dom_sf"/>
</dbReference>
<reference evidence="3" key="1">
    <citation type="submission" date="2020-02" db="EMBL/GenBank/DDBJ databases">
        <authorList>
            <person name="Meier V. D."/>
        </authorList>
    </citation>
    <scope>NUCLEOTIDE SEQUENCE</scope>
    <source>
        <strain evidence="3">AVDCRST_MAG11</strain>
    </source>
</reference>
<dbReference type="AlphaFoldDB" id="A0A6J4MFK3"/>
<gene>
    <name evidence="3" type="ORF">AVDCRST_MAG11-3946</name>
</gene>
<feature type="domain" description="NAD-dependent epimerase/dehydratase" evidence="2">
    <location>
        <begin position="14"/>
        <end position="274"/>
    </location>
</feature>
<evidence type="ECO:0000256" key="1">
    <source>
        <dbReference type="ARBA" id="ARBA00007637"/>
    </source>
</evidence>
<dbReference type="EMBL" id="CADCTU010000840">
    <property type="protein sequence ID" value="CAA9358265.1"/>
    <property type="molecule type" value="Genomic_DNA"/>
</dbReference>